<organism evidence="2 3">
    <name type="scientific">Nothobranchius furzeri</name>
    <name type="common">Turquoise killifish</name>
    <dbReference type="NCBI Taxonomy" id="105023"/>
    <lineage>
        <taxon>Eukaryota</taxon>
        <taxon>Metazoa</taxon>
        <taxon>Chordata</taxon>
        <taxon>Craniata</taxon>
        <taxon>Vertebrata</taxon>
        <taxon>Euteleostomi</taxon>
        <taxon>Actinopterygii</taxon>
        <taxon>Neopterygii</taxon>
        <taxon>Teleostei</taxon>
        <taxon>Neoteleostei</taxon>
        <taxon>Acanthomorphata</taxon>
        <taxon>Ovalentaria</taxon>
        <taxon>Atherinomorphae</taxon>
        <taxon>Cyprinodontiformes</taxon>
        <taxon>Nothobranchiidae</taxon>
        <taxon>Nothobranchius</taxon>
    </lineage>
</organism>
<evidence type="ECO:0000313" key="3">
    <source>
        <dbReference type="Proteomes" id="UP000822369"/>
    </source>
</evidence>
<feature type="chain" id="PRO_5039083250" evidence="1">
    <location>
        <begin position="18"/>
        <end position="422"/>
    </location>
</feature>
<dbReference type="AlphaFoldDB" id="A0A9D2XAN5"/>
<evidence type="ECO:0000313" key="2">
    <source>
        <dbReference type="EMBL" id="KAF7198884.1"/>
    </source>
</evidence>
<feature type="signal peptide" evidence="1">
    <location>
        <begin position="1"/>
        <end position="17"/>
    </location>
</feature>
<dbReference type="EMBL" id="JAAVVJ010035373">
    <property type="protein sequence ID" value="KAF7198884.1"/>
    <property type="molecule type" value="Genomic_DNA"/>
</dbReference>
<proteinExistence type="predicted"/>
<keyword evidence="1" id="KW-0732">Signal</keyword>
<dbReference type="Proteomes" id="UP000822369">
    <property type="component" value="Unassembled WGS sequence"/>
</dbReference>
<protein>
    <submittedName>
        <fullName evidence="2">LOC107373683-like protein</fullName>
    </submittedName>
</protein>
<evidence type="ECO:0000256" key="1">
    <source>
        <dbReference type="SAM" id="SignalP"/>
    </source>
</evidence>
<reference evidence="2" key="1">
    <citation type="submission" date="2020-03" db="EMBL/GenBank/DDBJ databases">
        <title>Intra-Species Differences in Population Size shape Life History and Genome Evolution.</title>
        <authorList>
            <person name="Willemsen D."/>
            <person name="Cui R."/>
            <person name="Valenzano D.R."/>
        </authorList>
    </citation>
    <scope>NUCLEOTIDE SEQUENCE</scope>
    <source>
        <strain evidence="2">GRZ</strain>
        <tissue evidence="2">Whole</tissue>
    </source>
</reference>
<dbReference type="KEGG" id="nfu:107373683"/>
<comment type="caution">
    <text evidence="2">The sequence shown here is derived from an EMBL/GenBank/DDBJ whole genome shotgun (WGS) entry which is preliminary data.</text>
</comment>
<sequence length="422" mass="46881">MLFSVLLLLLLVCGTDAGFHGFVYMYTSKSAAGNGYLVVKHAKMSYSACYEVDQWFCGSCAGNTYDTIPESEESTGNWCQRDKIWGGFGTSYSSSSASWGGVNWLPNTNGVTKWKAVLYNEMRKRSDVNKPNSTPQTTTIPTIRIPSNCPRNISLLKFDPDKDEVRCRHAVSSSGECYTCTPPSILSLSSSCSLSFNPTSSSDEGAYAVQLMMEDFPRQTITLTDSSNLEETKTPSDFISKIPVQFLVRVYSAIPSCIEGLYLPRFLPPTPENGAQIYADVNQLLEITIRAEATLSTITDLLVSRPYNMAKSTSGSGNFTLRWTPSESQANESHPICFIVETRYSGFLHQSEHRCVIVTVRTLHIFYLKMKISTTLSLVNDKEIIEEAIKDELVRRGIPLIVRVRLLGGDLVEVRTIPHTSD</sequence>
<gene>
    <name evidence="2" type="ORF">G4P62_019732</name>
</gene>
<accession>A0A9D2XAN5</accession>
<dbReference type="OMA" id="PICFIVE"/>
<name>A0A9D2XAN5_NOTFU</name>